<dbReference type="Gene3D" id="3.30.70.20">
    <property type="match status" value="1"/>
</dbReference>
<dbReference type="HAMAP" id="MF_00461">
    <property type="entry name" value="RsxC_RnfC"/>
    <property type="match status" value="1"/>
</dbReference>
<comment type="cofactor">
    <cofactor evidence="8">
        <name>[4Fe-4S] cluster</name>
        <dbReference type="ChEBI" id="CHEBI:49883"/>
    </cofactor>
    <text evidence="8">Binds 2 [4Fe-4S] clusters per subunit.</text>
</comment>
<dbReference type="Pfam" id="PF12838">
    <property type="entry name" value="Fer4_7"/>
    <property type="match status" value="1"/>
</dbReference>
<evidence type="ECO:0000256" key="6">
    <source>
        <dbReference type="ARBA" id="ARBA00023004"/>
    </source>
</evidence>
<keyword evidence="8" id="KW-1278">Translocase</keyword>
<feature type="binding site" evidence="8">
    <location>
        <position position="410"/>
    </location>
    <ligand>
        <name>[4Fe-4S] cluster</name>
        <dbReference type="ChEBI" id="CHEBI:49883"/>
        <label>2</label>
    </ligand>
</feature>
<dbReference type="PROSITE" id="PS00198">
    <property type="entry name" value="4FE4S_FER_1"/>
    <property type="match status" value="2"/>
</dbReference>
<keyword evidence="1 8" id="KW-0813">Transport</keyword>
<dbReference type="InterPro" id="IPR017896">
    <property type="entry name" value="4Fe4S_Fe-S-bd"/>
</dbReference>
<dbReference type="PANTHER" id="PTHR43034">
    <property type="entry name" value="ION-TRANSLOCATING OXIDOREDUCTASE COMPLEX SUBUNIT C"/>
    <property type="match status" value="1"/>
</dbReference>
<keyword evidence="7 8" id="KW-0411">Iron-sulfur</keyword>
<feature type="binding site" evidence="8">
    <location>
        <position position="375"/>
    </location>
    <ligand>
        <name>[4Fe-4S] cluster</name>
        <dbReference type="ChEBI" id="CHEBI:49883"/>
        <label>2</label>
    </ligand>
</feature>
<comment type="subcellular location">
    <subcellularLocation>
        <location evidence="8">Cell membrane</location>
        <topology evidence="8">Peripheral membrane protein</topology>
    </subcellularLocation>
</comment>
<evidence type="ECO:0000256" key="7">
    <source>
        <dbReference type="ARBA" id="ARBA00023014"/>
    </source>
</evidence>
<evidence type="ECO:0000256" key="4">
    <source>
        <dbReference type="ARBA" id="ARBA00022737"/>
    </source>
</evidence>
<keyword evidence="3 8" id="KW-0479">Metal-binding</keyword>
<dbReference type="Pfam" id="PF01512">
    <property type="entry name" value="Complex1_51K"/>
    <property type="match status" value="1"/>
</dbReference>
<evidence type="ECO:0000256" key="2">
    <source>
        <dbReference type="ARBA" id="ARBA00022485"/>
    </source>
</evidence>
<feature type="binding site" evidence="8">
    <location>
        <position position="404"/>
    </location>
    <ligand>
        <name>[4Fe-4S] cluster</name>
        <dbReference type="ChEBI" id="CHEBI:49883"/>
        <label>2</label>
    </ligand>
</feature>
<evidence type="ECO:0000256" key="5">
    <source>
        <dbReference type="ARBA" id="ARBA00022982"/>
    </source>
</evidence>
<accession>A0ABW9F4H0</accession>
<dbReference type="EC" id="7.-.-.-" evidence="8"/>
<dbReference type="RefSeq" id="WP_408105791.1">
    <property type="nucleotide sequence ID" value="NZ_JBFNFH010000002.1"/>
</dbReference>
<dbReference type="InterPro" id="IPR037225">
    <property type="entry name" value="Nuo51_FMN-bd_sf"/>
</dbReference>
<evidence type="ECO:0000313" key="10">
    <source>
        <dbReference type="EMBL" id="MFM1524345.1"/>
    </source>
</evidence>
<keyword evidence="6 8" id="KW-0408">Iron</keyword>
<feature type="domain" description="4Fe-4S ferredoxin-type" evidence="9">
    <location>
        <begin position="393"/>
        <end position="424"/>
    </location>
</feature>
<keyword evidence="2 8" id="KW-0004">4Fe-4S</keyword>
<name>A0ABW9F4H0_9FIRM</name>
<evidence type="ECO:0000259" key="9">
    <source>
        <dbReference type="PROSITE" id="PS51379"/>
    </source>
</evidence>
<dbReference type="Proteomes" id="UP001629536">
    <property type="component" value="Unassembled WGS sequence"/>
</dbReference>
<feature type="domain" description="4Fe-4S ferredoxin-type" evidence="9">
    <location>
        <begin position="356"/>
        <end position="385"/>
    </location>
</feature>
<dbReference type="EMBL" id="JBFNFH010000002">
    <property type="protein sequence ID" value="MFM1524345.1"/>
    <property type="molecule type" value="Genomic_DNA"/>
</dbReference>
<dbReference type="Gene3D" id="3.40.50.11540">
    <property type="entry name" value="NADH-ubiquinone oxidoreductase 51kDa subunit"/>
    <property type="match status" value="1"/>
</dbReference>
<keyword evidence="8" id="KW-0472">Membrane</keyword>
<evidence type="ECO:0000256" key="3">
    <source>
        <dbReference type="ARBA" id="ARBA00022723"/>
    </source>
</evidence>
<comment type="similarity">
    <text evidence="8">Belongs to the 4Fe4S bacterial-type ferredoxin family. RnfC subfamily.</text>
</comment>
<comment type="function">
    <text evidence="8">Part of a membrane-bound complex that couples electron transfer with translocation of ions across the membrane.</text>
</comment>
<dbReference type="PANTHER" id="PTHR43034:SF2">
    <property type="entry name" value="ION-TRANSLOCATING OXIDOREDUCTASE COMPLEX SUBUNIT C"/>
    <property type="match status" value="1"/>
</dbReference>
<comment type="subunit">
    <text evidence="8">The complex is composed of six subunits: RnfA, RnfB, RnfC, RnfD, RnfE and RnfG.</text>
</comment>
<feature type="binding site" evidence="8">
    <location>
        <position position="407"/>
    </location>
    <ligand>
        <name>[4Fe-4S] cluster</name>
        <dbReference type="ChEBI" id="CHEBI:49883"/>
        <label>2</label>
    </ligand>
</feature>
<dbReference type="NCBIfam" id="TIGR01945">
    <property type="entry name" value="rnfC"/>
    <property type="match status" value="1"/>
</dbReference>
<feature type="binding site" evidence="8">
    <location>
        <position position="371"/>
    </location>
    <ligand>
        <name>[4Fe-4S] cluster</name>
        <dbReference type="ChEBI" id="CHEBI:49883"/>
        <label>1</label>
    </ligand>
</feature>
<proteinExistence type="inferred from homology"/>
<keyword evidence="8" id="KW-1003">Cell membrane</keyword>
<dbReference type="InterPro" id="IPR011538">
    <property type="entry name" value="Nuo51_FMN-bd"/>
</dbReference>
<dbReference type="Pfam" id="PF13375">
    <property type="entry name" value="RnfC_N"/>
    <property type="match status" value="1"/>
</dbReference>
<evidence type="ECO:0000256" key="1">
    <source>
        <dbReference type="ARBA" id="ARBA00022448"/>
    </source>
</evidence>
<keyword evidence="4 8" id="KW-0677">Repeat</keyword>
<reference evidence="10 11" key="1">
    <citation type="journal article" date="2024" name="Front. Microbiol.">
        <title>Pangenomic and biochemical analyses of Helcococcus ovis reveal widespread tetracycline resistance and a novel bacterial species, Helcococcus bovis.</title>
        <authorList>
            <person name="Cunha F."/>
            <person name="Zhai Y."/>
            <person name="Casaro S."/>
            <person name="Jones K.L."/>
            <person name="Hernandez M."/>
            <person name="Bisinotto R.S."/>
            <person name="Kariyawasam S."/>
            <person name="Brown M.B."/>
            <person name="Phillips A."/>
            <person name="Jeong K.C."/>
            <person name="Galvao K.N."/>
        </authorList>
    </citation>
    <scope>NUCLEOTIDE SEQUENCE [LARGE SCALE GENOMIC DNA]</scope>
    <source>
        <strain evidence="10 11">KG197</strain>
    </source>
</reference>
<evidence type="ECO:0000313" key="11">
    <source>
        <dbReference type="Proteomes" id="UP001629536"/>
    </source>
</evidence>
<feature type="binding site" evidence="8">
    <location>
        <position position="414"/>
    </location>
    <ligand>
        <name>[4Fe-4S] cluster</name>
        <dbReference type="ChEBI" id="CHEBI:49883"/>
        <label>1</label>
    </ligand>
</feature>
<sequence>MVLKKTFKRGFHIHSKKELSRGNKYIEIPAPDMVKIPLLQHIGTPSEPIVQVGDYVKVGQMIAKKVGAISANIHSSVSGKVVKIEYSTATRGNHVKCIFIENDHKNELGYELMDRDYTKLSSDEIVKIIEDAGITGLGGASFPTHVKLNPPVPIEDVIINSAECEPYLTSDDVTMRNFAKDIVTGLKIEMHTLNAKNGHILIEDDKPEAINAMQEAVKDENNIRVVVAKAKYPQGDEKRVIDVTLGKVVPFGKHTFDIGVIVSNATTALSIKKAVCNNIPLYERIVTFSGESMKQKVNALVKFGTPISKALEFLGGVDENISRLVLGGPMMGLSKDDMEIPLEKPTNGILALSKSETEYPEEEPCIKCSSCVEVCPVGLQPFLLAELVRNKDARGARDNNIMSCIECGLCSYICPSHIPLVETFKEGKRLVRELKD</sequence>
<dbReference type="SUPFAM" id="SSF142019">
    <property type="entry name" value="Nqo1 FMN-binding domain-like"/>
    <property type="match status" value="1"/>
</dbReference>
<protein>
    <recommendedName>
        <fullName evidence="8">Ion-translocating oxidoreductase complex subunit C</fullName>
        <ecNumber evidence="8">7.-.-.-</ecNumber>
    </recommendedName>
    <alternativeName>
        <fullName evidence="8">Rnf electron transport complex subunit C</fullName>
    </alternativeName>
</protein>
<feature type="binding site" evidence="8">
    <location>
        <position position="368"/>
    </location>
    <ligand>
        <name>[4Fe-4S] cluster</name>
        <dbReference type="ChEBI" id="CHEBI:49883"/>
        <label>1</label>
    </ligand>
</feature>
<dbReference type="InterPro" id="IPR010208">
    <property type="entry name" value="Ion_transpt_RnfC/RsxC"/>
</dbReference>
<comment type="caution">
    <text evidence="10">The sequence shown here is derived from an EMBL/GenBank/DDBJ whole genome shotgun (WGS) entry which is preliminary data.</text>
</comment>
<dbReference type="InterPro" id="IPR026902">
    <property type="entry name" value="RnfC_N"/>
</dbReference>
<keyword evidence="11" id="KW-1185">Reference proteome</keyword>
<dbReference type="InterPro" id="IPR017900">
    <property type="entry name" value="4Fe4S_Fe_S_CS"/>
</dbReference>
<feature type="binding site" evidence="8">
    <location>
        <position position="365"/>
    </location>
    <ligand>
        <name>[4Fe-4S] cluster</name>
        <dbReference type="ChEBI" id="CHEBI:49883"/>
        <label>1</label>
    </ligand>
</feature>
<dbReference type="NCBIfam" id="NF003454">
    <property type="entry name" value="PRK05035.1"/>
    <property type="match status" value="1"/>
</dbReference>
<evidence type="ECO:0000256" key="8">
    <source>
        <dbReference type="HAMAP-Rule" id="MF_00461"/>
    </source>
</evidence>
<gene>
    <name evidence="10" type="primary">rsxC</name>
    <name evidence="8" type="synonym">rnfC</name>
    <name evidence="10" type="ORF">ABGF40_01495</name>
</gene>
<dbReference type="SUPFAM" id="SSF46548">
    <property type="entry name" value="alpha-helical ferredoxin"/>
    <property type="match status" value="1"/>
</dbReference>
<organism evidence="10 11">
    <name type="scientific">Helcococcus bovis</name>
    <dbReference type="NCBI Taxonomy" id="3153252"/>
    <lineage>
        <taxon>Bacteria</taxon>
        <taxon>Bacillati</taxon>
        <taxon>Bacillota</taxon>
        <taxon>Tissierellia</taxon>
        <taxon>Tissierellales</taxon>
        <taxon>Peptoniphilaceae</taxon>
        <taxon>Helcococcus</taxon>
    </lineage>
</organism>
<keyword evidence="5 8" id="KW-0249">Electron transport</keyword>
<dbReference type="PROSITE" id="PS51379">
    <property type="entry name" value="4FE4S_FER_2"/>
    <property type="match status" value="2"/>
</dbReference>